<feature type="region of interest" description="Disordered" evidence="1">
    <location>
        <begin position="36"/>
        <end position="56"/>
    </location>
</feature>
<name>W9QZU8_9ROSA</name>
<feature type="region of interest" description="Disordered" evidence="1">
    <location>
        <begin position="353"/>
        <end position="395"/>
    </location>
</feature>
<dbReference type="InterPro" id="IPR058017">
    <property type="entry name" value="At3g28540-like_C"/>
</dbReference>
<dbReference type="PANTHER" id="PTHR23070">
    <property type="entry name" value="BCS1 AAA-TYPE ATPASE"/>
    <property type="match status" value="1"/>
</dbReference>
<dbReference type="Proteomes" id="UP000030645">
    <property type="component" value="Unassembled WGS sequence"/>
</dbReference>
<dbReference type="eggNOG" id="KOG0743">
    <property type="taxonomic scope" value="Eukaryota"/>
</dbReference>
<feature type="compositionally biased region" description="Low complexity" evidence="1">
    <location>
        <begin position="36"/>
        <end position="50"/>
    </location>
</feature>
<sequence length="414" mass="46961">MMRGVSERDISTERYASFTLMFKSPSLSKMATVSSAAKSTAPSKTTSESAPCRPLEQKDSKLMTLKTANLLSLAWTTTRKSSTNSKVSSYGGLFTTQCPTKQAFLTIPKAVLQSHLPQKQQRPHHYLYINHVVTQGKGMAVKNGQRKLYTNGKYESWCGTGKSTMICAMANFLDYDVYDLELTAVKDNTKLRKMLIDASNKSIIVIEDIDYSRDLLLVKEKRRRKRKKINDDSDDDDDENDLKSNVTLSGPLNFSDWIWRACGRETIIDKTRILNLNQRNEQGLIVALKPSKCLPRITWMPNRINCSQQSSVCWGKETNTTPAYVAENLIPKSDEEDADVCLENLVEALEEKKEEARKKSAKLEAERKEAKLKASEEEEKLKKDNEQSSAEEDVKCDDVDCWPKWKGKNHESPH</sequence>
<proteinExistence type="predicted"/>
<feature type="domain" description="AAA+ ATPase At3g28540-like C-terminal" evidence="2">
    <location>
        <begin position="316"/>
        <end position="359"/>
    </location>
</feature>
<evidence type="ECO:0000313" key="4">
    <source>
        <dbReference type="Proteomes" id="UP000030645"/>
    </source>
</evidence>
<gene>
    <name evidence="3" type="ORF">L484_010478</name>
</gene>
<dbReference type="Gene3D" id="3.40.50.300">
    <property type="entry name" value="P-loop containing nucleotide triphosphate hydrolases"/>
    <property type="match status" value="1"/>
</dbReference>
<evidence type="ECO:0000313" key="3">
    <source>
        <dbReference type="EMBL" id="EXB47694.1"/>
    </source>
</evidence>
<dbReference type="InterPro" id="IPR050747">
    <property type="entry name" value="Mitochondrial_chaperone_BCS1"/>
</dbReference>
<protein>
    <recommendedName>
        <fullName evidence="2">AAA+ ATPase At3g28540-like C-terminal domain-containing protein</fullName>
    </recommendedName>
</protein>
<organism evidence="3 4">
    <name type="scientific">Morus notabilis</name>
    <dbReference type="NCBI Taxonomy" id="981085"/>
    <lineage>
        <taxon>Eukaryota</taxon>
        <taxon>Viridiplantae</taxon>
        <taxon>Streptophyta</taxon>
        <taxon>Embryophyta</taxon>
        <taxon>Tracheophyta</taxon>
        <taxon>Spermatophyta</taxon>
        <taxon>Magnoliopsida</taxon>
        <taxon>eudicotyledons</taxon>
        <taxon>Gunneridae</taxon>
        <taxon>Pentapetalae</taxon>
        <taxon>rosids</taxon>
        <taxon>fabids</taxon>
        <taxon>Rosales</taxon>
        <taxon>Moraceae</taxon>
        <taxon>Moreae</taxon>
        <taxon>Morus</taxon>
    </lineage>
</organism>
<dbReference type="EMBL" id="KE343933">
    <property type="protein sequence ID" value="EXB47694.1"/>
    <property type="molecule type" value="Genomic_DNA"/>
</dbReference>
<accession>W9QZU8</accession>
<evidence type="ECO:0000256" key="1">
    <source>
        <dbReference type="SAM" id="MobiDB-lite"/>
    </source>
</evidence>
<evidence type="ECO:0000259" key="2">
    <source>
        <dbReference type="Pfam" id="PF25568"/>
    </source>
</evidence>
<dbReference type="STRING" id="981085.W9QZU8"/>
<reference evidence="4" key="1">
    <citation type="submission" date="2013-01" db="EMBL/GenBank/DDBJ databases">
        <title>Draft Genome Sequence of a Mulberry Tree, Morus notabilis C.K. Schneid.</title>
        <authorList>
            <person name="He N."/>
            <person name="Zhao S."/>
        </authorList>
    </citation>
    <scope>NUCLEOTIDE SEQUENCE</scope>
</reference>
<dbReference type="InterPro" id="IPR027417">
    <property type="entry name" value="P-loop_NTPase"/>
</dbReference>
<dbReference type="AlphaFoldDB" id="W9QZU8"/>
<keyword evidence="4" id="KW-1185">Reference proteome</keyword>
<dbReference type="Pfam" id="PF25568">
    <property type="entry name" value="AAA_lid_At3g28540"/>
    <property type="match status" value="1"/>
</dbReference>
<dbReference type="SUPFAM" id="SSF52540">
    <property type="entry name" value="P-loop containing nucleoside triphosphate hydrolases"/>
    <property type="match status" value="1"/>
</dbReference>